<gene>
    <name evidence="3" type="ORF">V5N11_029566</name>
</gene>
<dbReference type="Proteomes" id="UP001558713">
    <property type="component" value="Unassembled WGS sequence"/>
</dbReference>
<dbReference type="AlphaFoldDB" id="A0ABD1AU81"/>
<dbReference type="PANTHER" id="PTHR45125:SF3">
    <property type="entry name" value="NO-APICAL-MERISTEM-ASSOCIATED CARBOXY-TERMINAL DOMAIN PROTEIN"/>
    <property type="match status" value="1"/>
</dbReference>
<protein>
    <submittedName>
        <fullName evidence="3">Glutathione S-transferase T3</fullName>
    </submittedName>
</protein>
<feature type="compositionally biased region" description="Basic residues" evidence="1">
    <location>
        <begin position="193"/>
        <end position="202"/>
    </location>
</feature>
<comment type="caution">
    <text evidence="3">The sequence shown here is derived from an EMBL/GenBank/DDBJ whole genome shotgun (WGS) entry which is preliminary data.</text>
</comment>
<evidence type="ECO:0000256" key="1">
    <source>
        <dbReference type="SAM" id="MobiDB-lite"/>
    </source>
</evidence>
<accession>A0ABD1AU81</accession>
<name>A0ABD1AU81_CARAN</name>
<evidence type="ECO:0000259" key="2">
    <source>
        <dbReference type="Pfam" id="PF14303"/>
    </source>
</evidence>
<reference evidence="3 4" key="1">
    <citation type="submission" date="2024-04" db="EMBL/GenBank/DDBJ databases">
        <title>Genome assembly C_amara_ONT_v2.</title>
        <authorList>
            <person name="Yant L."/>
            <person name="Moore C."/>
            <person name="Slenker M."/>
        </authorList>
    </citation>
    <scope>NUCLEOTIDE SEQUENCE [LARGE SCALE GENOMIC DNA]</scope>
    <source>
        <tissue evidence="3">Leaf</tissue>
    </source>
</reference>
<sequence length="362" mass="41030">MTSKRTASYSIEEDILLCDVYLDVSQNPIIGINQSGDMFWSRVKTEFDKSNIARTQEIPRRSLQSRMSVLLTACSKLRGCITQIENKNPSGASDQDIVDQAKILLTQDANYSKGFKFDHVWPILRVIEKFANNQSTRVAASHSSRFGASQEEPHNHFSSPSLQDDSPPTSGMNSFDLNTSSEEGSFNINKRPMGVKKAKRKQQHDEQFKKILEQNERLIKTIAKGTSERNEIQRKKIEVQRIKEENKILFADLNSISDPACREYIRAQRAIIMSRGVQRNEYEETGEGFDSHYRPSHHQTYQTQGTGESSHSQYRSSRYQNEQSEGDDDGGQNGISPSDARDLSNYGDLLSKTGNENFFPGI</sequence>
<evidence type="ECO:0000313" key="3">
    <source>
        <dbReference type="EMBL" id="KAL1210142.1"/>
    </source>
</evidence>
<feature type="compositionally biased region" description="Polar residues" evidence="1">
    <location>
        <begin position="298"/>
        <end position="308"/>
    </location>
</feature>
<feature type="region of interest" description="Disordered" evidence="1">
    <location>
        <begin position="141"/>
        <end position="206"/>
    </location>
</feature>
<dbReference type="PANTHER" id="PTHR45125">
    <property type="entry name" value="F21J9.4-RELATED"/>
    <property type="match status" value="1"/>
</dbReference>
<dbReference type="EMBL" id="JBANAX010000400">
    <property type="protein sequence ID" value="KAL1210142.1"/>
    <property type="molecule type" value="Genomic_DNA"/>
</dbReference>
<feature type="compositionally biased region" description="Polar residues" evidence="1">
    <location>
        <begin position="156"/>
        <end position="188"/>
    </location>
</feature>
<keyword evidence="4" id="KW-1185">Reference proteome</keyword>
<feature type="region of interest" description="Disordered" evidence="1">
    <location>
        <begin position="282"/>
        <end position="362"/>
    </location>
</feature>
<feature type="compositionally biased region" description="Low complexity" evidence="1">
    <location>
        <begin position="309"/>
        <end position="320"/>
    </location>
</feature>
<evidence type="ECO:0000313" key="4">
    <source>
        <dbReference type="Proteomes" id="UP001558713"/>
    </source>
</evidence>
<organism evidence="3 4">
    <name type="scientific">Cardamine amara subsp. amara</name>
    <dbReference type="NCBI Taxonomy" id="228776"/>
    <lineage>
        <taxon>Eukaryota</taxon>
        <taxon>Viridiplantae</taxon>
        <taxon>Streptophyta</taxon>
        <taxon>Embryophyta</taxon>
        <taxon>Tracheophyta</taxon>
        <taxon>Spermatophyta</taxon>
        <taxon>Magnoliopsida</taxon>
        <taxon>eudicotyledons</taxon>
        <taxon>Gunneridae</taxon>
        <taxon>Pentapetalae</taxon>
        <taxon>rosids</taxon>
        <taxon>malvids</taxon>
        <taxon>Brassicales</taxon>
        <taxon>Brassicaceae</taxon>
        <taxon>Cardamineae</taxon>
        <taxon>Cardamine</taxon>
    </lineage>
</organism>
<dbReference type="Pfam" id="PF14303">
    <property type="entry name" value="NAM-associated"/>
    <property type="match status" value="1"/>
</dbReference>
<proteinExistence type="predicted"/>
<dbReference type="InterPro" id="IPR029466">
    <property type="entry name" value="NAM-associated_C"/>
</dbReference>
<feature type="domain" description="No apical meristem-associated C-terminal" evidence="2">
    <location>
        <begin position="113"/>
        <end position="271"/>
    </location>
</feature>